<evidence type="ECO:0000313" key="2">
    <source>
        <dbReference type="EMBL" id="KIM75853.1"/>
    </source>
</evidence>
<gene>
    <name evidence="2" type="ORF">PILCRDRAFT_13229</name>
</gene>
<organism evidence="2 3">
    <name type="scientific">Piloderma croceum (strain F 1598)</name>
    <dbReference type="NCBI Taxonomy" id="765440"/>
    <lineage>
        <taxon>Eukaryota</taxon>
        <taxon>Fungi</taxon>
        <taxon>Dikarya</taxon>
        <taxon>Basidiomycota</taxon>
        <taxon>Agaricomycotina</taxon>
        <taxon>Agaricomycetes</taxon>
        <taxon>Agaricomycetidae</taxon>
        <taxon>Atheliales</taxon>
        <taxon>Atheliaceae</taxon>
        <taxon>Piloderma</taxon>
    </lineage>
</organism>
<protein>
    <submittedName>
        <fullName evidence="2">Uncharacterized protein</fullName>
    </submittedName>
</protein>
<feature type="compositionally biased region" description="Polar residues" evidence="1">
    <location>
        <begin position="39"/>
        <end position="51"/>
    </location>
</feature>
<evidence type="ECO:0000256" key="1">
    <source>
        <dbReference type="SAM" id="MobiDB-lite"/>
    </source>
</evidence>
<name>A0A0C3APL2_PILCF</name>
<dbReference type="InParanoid" id="A0A0C3APL2"/>
<dbReference type="HOGENOM" id="CLU_891714_0_0_1"/>
<keyword evidence="3" id="KW-1185">Reference proteome</keyword>
<feature type="region of interest" description="Disordered" evidence="1">
    <location>
        <begin position="39"/>
        <end position="58"/>
    </location>
</feature>
<accession>A0A0C3APL2</accession>
<dbReference type="Proteomes" id="UP000054166">
    <property type="component" value="Unassembled WGS sequence"/>
</dbReference>
<reference evidence="3" key="2">
    <citation type="submission" date="2015-01" db="EMBL/GenBank/DDBJ databases">
        <title>Evolutionary Origins and Diversification of the Mycorrhizal Mutualists.</title>
        <authorList>
            <consortium name="DOE Joint Genome Institute"/>
            <consortium name="Mycorrhizal Genomics Consortium"/>
            <person name="Kohler A."/>
            <person name="Kuo A."/>
            <person name="Nagy L.G."/>
            <person name="Floudas D."/>
            <person name="Copeland A."/>
            <person name="Barry K.W."/>
            <person name="Cichocki N."/>
            <person name="Veneault-Fourrey C."/>
            <person name="LaButti K."/>
            <person name="Lindquist E.A."/>
            <person name="Lipzen A."/>
            <person name="Lundell T."/>
            <person name="Morin E."/>
            <person name="Murat C."/>
            <person name="Riley R."/>
            <person name="Ohm R."/>
            <person name="Sun H."/>
            <person name="Tunlid A."/>
            <person name="Henrissat B."/>
            <person name="Grigoriev I.V."/>
            <person name="Hibbett D.S."/>
            <person name="Martin F."/>
        </authorList>
    </citation>
    <scope>NUCLEOTIDE SEQUENCE [LARGE SCALE GENOMIC DNA]</scope>
    <source>
        <strain evidence="3">F 1598</strain>
    </source>
</reference>
<reference evidence="2 3" key="1">
    <citation type="submission" date="2014-04" db="EMBL/GenBank/DDBJ databases">
        <authorList>
            <consortium name="DOE Joint Genome Institute"/>
            <person name="Kuo A."/>
            <person name="Tarkka M."/>
            <person name="Buscot F."/>
            <person name="Kohler A."/>
            <person name="Nagy L.G."/>
            <person name="Floudas D."/>
            <person name="Copeland A."/>
            <person name="Barry K.W."/>
            <person name="Cichocki N."/>
            <person name="Veneault-Fourrey C."/>
            <person name="LaButti K."/>
            <person name="Lindquist E.A."/>
            <person name="Lipzen A."/>
            <person name="Lundell T."/>
            <person name="Morin E."/>
            <person name="Murat C."/>
            <person name="Sun H."/>
            <person name="Tunlid A."/>
            <person name="Henrissat B."/>
            <person name="Grigoriev I.V."/>
            <person name="Hibbett D.S."/>
            <person name="Martin F."/>
            <person name="Nordberg H.P."/>
            <person name="Cantor M.N."/>
            <person name="Hua S.X."/>
        </authorList>
    </citation>
    <scope>NUCLEOTIDE SEQUENCE [LARGE SCALE GENOMIC DNA]</scope>
    <source>
        <strain evidence="2 3">F 1598</strain>
    </source>
</reference>
<sequence length="312" mass="34311">MNTSVSNVELDHKFQKLASHLANHSDFAEFFQTSYLLSSDSPSNMDTPSEQSKSDLGDYESFFTDSSTLFQSITQDNETVSPEATVDMVNFQTSSAVLASPDLLTHTVTSTVGINGDNEIPPLDPAFTSSAVPSVRLENGTEIFGKLQGFAAADTPESSNQRQDLRTLQTIVKAESLSLISAQFFRVPIIHQNGKHSFRGKHTLPDPVEHGQPWRRAVNGQPYYSPDWARSPSYNADFIDAVAVAVGTVHADATAGCPYKTIRKAATTYFRQMARNYRAQNSQASSTKENMQAARHLDVIHAQEFQSKLQGL</sequence>
<evidence type="ECO:0000313" key="3">
    <source>
        <dbReference type="Proteomes" id="UP000054166"/>
    </source>
</evidence>
<dbReference type="EMBL" id="KN833041">
    <property type="protein sequence ID" value="KIM75853.1"/>
    <property type="molecule type" value="Genomic_DNA"/>
</dbReference>
<proteinExistence type="predicted"/>
<dbReference type="AlphaFoldDB" id="A0A0C3APL2"/>